<proteinExistence type="predicted"/>
<name>A0ABV7YSE1_9BACT</name>
<dbReference type="RefSeq" id="WP_379833667.1">
    <property type="nucleotide sequence ID" value="NZ_JBHRYQ010000001.1"/>
</dbReference>
<dbReference type="Proteomes" id="UP001595616">
    <property type="component" value="Unassembled WGS sequence"/>
</dbReference>
<evidence type="ECO:0008006" key="3">
    <source>
        <dbReference type="Google" id="ProtNLM"/>
    </source>
</evidence>
<protein>
    <recommendedName>
        <fullName evidence="3">Ig-like domain-containing protein</fullName>
    </recommendedName>
</protein>
<gene>
    <name evidence="1" type="ORF">ACFOOI_00405</name>
</gene>
<keyword evidence="2" id="KW-1185">Reference proteome</keyword>
<reference evidence="2" key="1">
    <citation type="journal article" date="2019" name="Int. J. Syst. Evol. Microbiol.">
        <title>The Global Catalogue of Microorganisms (GCM) 10K type strain sequencing project: providing services to taxonomists for standard genome sequencing and annotation.</title>
        <authorList>
            <consortium name="The Broad Institute Genomics Platform"/>
            <consortium name="The Broad Institute Genome Sequencing Center for Infectious Disease"/>
            <person name="Wu L."/>
            <person name="Ma J."/>
        </authorList>
    </citation>
    <scope>NUCLEOTIDE SEQUENCE [LARGE SCALE GENOMIC DNA]</scope>
    <source>
        <strain evidence="2">CECT 7956</strain>
    </source>
</reference>
<evidence type="ECO:0000313" key="1">
    <source>
        <dbReference type="EMBL" id="MFC3809097.1"/>
    </source>
</evidence>
<comment type="caution">
    <text evidence="1">The sequence shown here is derived from an EMBL/GenBank/DDBJ whole genome shotgun (WGS) entry which is preliminary data.</text>
</comment>
<dbReference type="EMBL" id="JBHRYQ010000001">
    <property type="protein sequence ID" value="MFC3809097.1"/>
    <property type="molecule type" value="Genomic_DNA"/>
</dbReference>
<evidence type="ECO:0000313" key="2">
    <source>
        <dbReference type="Proteomes" id="UP001595616"/>
    </source>
</evidence>
<sequence length="208" mass="24000">MLKIYLKEISRTFLFVLTTSYCFGRILETPACEADTSRAFYFSFEQNKTVEYQISPDTPLNEKLEVCEGARVYLESPLIFESALYFWEGPDGFRSNLPRVVLENVQEENAGKYYLQIKRPNQTIGGFVELNIHAKPNVKCTMFESSKFLKITTDTNEEPDLIIKWKNSLEEIIGRSETMTVKKEANSKVLLSVSNKTCERTFEFTPQP</sequence>
<accession>A0ABV7YSE1</accession>
<organism evidence="1 2">
    <name type="scientific">Lacihabitans lacunae</name>
    <dbReference type="NCBI Taxonomy" id="1028214"/>
    <lineage>
        <taxon>Bacteria</taxon>
        <taxon>Pseudomonadati</taxon>
        <taxon>Bacteroidota</taxon>
        <taxon>Cytophagia</taxon>
        <taxon>Cytophagales</taxon>
        <taxon>Leadbetterellaceae</taxon>
        <taxon>Lacihabitans</taxon>
    </lineage>
</organism>